<dbReference type="Proteomes" id="UP001157418">
    <property type="component" value="Unassembled WGS sequence"/>
</dbReference>
<dbReference type="PANTHER" id="PTHR15140:SF37">
    <property type="entry name" value="UBIQUITIN-LIKE DOMAIN-CONTAINING PROTEIN"/>
    <property type="match status" value="1"/>
</dbReference>
<gene>
    <name evidence="1" type="ORF">LVIROSA_LOCUS6952</name>
</gene>
<dbReference type="InterPro" id="IPR032675">
    <property type="entry name" value="LRR_dom_sf"/>
</dbReference>
<evidence type="ECO:0000313" key="2">
    <source>
        <dbReference type="Proteomes" id="UP001157418"/>
    </source>
</evidence>
<keyword evidence="2" id="KW-1185">Reference proteome</keyword>
<dbReference type="EMBL" id="CAKMRJ010000324">
    <property type="protein sequence ID" value="CAH1419423.1"/>
    <property type="molecule type" value="Genomic_DNA"/>
</dbReference>
<accession>A0AAU9LU18</accession>
<dbReference type="PANTHER" id="PTHR15140">
    <property type="entry name" value="TUBULIN-SPECIFIC CHAPERONE E"/>
    <property type="match status" value="1"/>
</dbReference>
<dbReference type="SUPFAM" id="SSF52058">
    <property type="entry name" value="L domain-like"/>
    <property type="match status" value="1"/>
</dbReference>
<name>A0AAU9LU18_9ASTR</name>
<comment type="caution">
    <text evidence="1">The sequence shown here is derived from an EMBL/GenBank/DDBJ whole genome shotgun (WGS) entry which is preliminary data.</text>
</comment>
<proteinExistence type="predicted"/>
<protein>
    <submittedName>
        <fullName evidence="1">Uncharacterized protein</fullName>
    </submittedName>
</protein>
<dbReference type="AlphaFoldDB" id="A0AAU9LU18"/>
<dbReference type="Gene3D" id="3.80.10.10">
    <property type="entry name" value="Ribonuclease Inhibitor"/>
    <property type="match status" value="1"/>
</dbReference>
<reference evidence="1 2" key="1">
    <citation type="submission" date="2022-01" db="EMBL/GenBank/DDBJ databases">
        <authorList>
            <person name="Xiong W."/>
            <person name="Schranz E."/>
        </authorList>
    </citation>
    <scope>NUCLEOTIDE SEQUENCE [LARGE SCALE GENOMIC DNA]</scope>
</reference>
<organism evidence="1 2">
    <name type="scientific">Lactuca virosa</name>
    <dbReference type="NCBI Taxonomy" id="75947"/>
    <lineage>
        <taxon>Eukaryota</taxon>
        <taxon>Viridiplantae</taxon>
        <taxon>Streptophyta</taxon>
        <taxon>Embryophyta</taxon>
        <taxon>Tracheophyta</taxon>
        <taxon>Spermatophyta</taxon>
        <taxon>Magnoliopsida</taxon>
        <taxon>eudicotyledons</taxon>
        <taxon>Gunneridae</taxon>
        <taxon>Pentapetalae</taxon>
        <taxon>asterids</taxon>
        <taxon>campanulids</taxon>
        <taxon>Asterales</taxon>
        <taxon>Asteraceae</taxon>
        <taxon>Cichorioideae</taxon>
        <taxon>Cichorieae</taxon>
        <taxon>Lactucinae</taxon>
        <taxon>Lactuca</taxon>
    </lineage>
</organism>
<sequence length="131" mass="15068">MSITQSLPNLEFLVIKDNGFEGTIWETGEEQFQRLKFLRLEELNIKQWEASSINFPCLEELEVVNCIDLEEISLELGDISTLSYIDVLNCGASLLESLRQFRQEQDDMGNYELKIIVNGRKMSSCVPENDD</sequence>
<evidence type="ECO:0000313" key="1">
    <source>
        <dbReference type="EMBL" id="CAH1419423.1"/>
    </source>
</evidence>